<gene>
    <name evidence="3" type="ORF">D0Z07_8818</name>
</gene>
<comment type="caution">
    <text evidence="3">The sequence shown here is derived from an EMBL/GenBank/DDBJ whole genome shotgun (WGS) entry which is preliminary data.</text>
</comment>
<dbReference type="AlphaFoldDB" id="A0A9P6VDN9"/>
<dbReference type="Pfam" id="PF07992">
    <property type="entry name" value="Pyr_redox_2"/>
    <property type="match status" value="1"/>
</dbReference>
<dbReference type="InterPro" id="IPR050982">
    <property type="entry name" value="Auxin_biosynth/cation_transpt"/>
</dbReference>
<evidence type="ECO:0000313" key="4">
    <source>
        <dbReference type="Proteomes" id="UP000785200"/>
    </source>
</evidence>
<keyword evidence="4" id="KW-1185">Reference proteome</keyword>
<proteinExistence type="predicted"/>
<organism evidence="3 4">
    <name type="scientific">Hyphodiscus hymeniophilus</name>
    <dbReference type="NCBI Taxonomy" id="353542"/>
    <lineage>
        <taxon>Eukaryota</taxon>
        <taxon>Fungi</taxon>
        <taxon>Dikarya</taxon>
        <taxon>Ascomycota</taxon>
        <taxon>Pezizomycotina</taxon>
        <taxon>Leotiomycetes</taxon>
        <taxon>Helotiales</taxon>
        <taxon>Hyphodiscaceae</taxon>
        <taxon>Hyphodiscus</taxon>
    </lineage>
</organism>
<dbReference type="Gene3D" id="3.50.50.60">
    <property type="entry name" value="FAD/NAD(P)-binding domain"/>
    <property type="match status" value="1"/>
</dbReference>
<dbReference type="SUPFAM" id="SSF51905">
    <property type="entry name" value="FAD/NAD(P)-binding domain"/>
    <property type="match status" value="1"/>
</dbReference>
<feature type="domain" description="FAD/NAD(P)-binding" evidence="2">
    <location>
        <begin position="183"/>
        <end position="383"/>
    </location>
</feature>
<accession>A0A9P6VDN9</accession>
<reference evidence="3" key="1">
    <citation type="submission" date="2019-07" db="EMBL/GenBank/DDBJ databases">
        <title>Hyphodiscus hymeniophilus genome sequencing and assembly.</title>
        <authorList>
            <person name="Kramer G."/>
            <person name="Nodwell J."/>
        </authorList>
    </citation>
    <scope>NUCLEOTIDE SEQUENCE</scope>
    <source>
        <strain evidence="3">ATCC 34498</strain>
    </source>
</reference>
<keyword evidence="1" id="KW-0560">Oxidoreductase</keyword>
<dbReference type="EMBL" id="VNKQ01000019">
    <property type="protein sequence ID" value="KAG0645380.1"/>
    <property type="molecule type" value="Genomic_DNA"/>
</dbReference>
<dbReference type="OrthoDB" id="74360at2759"/>
<dbReference type="PANTHER" id="PTHR43539:SF68">
    <property type="entry name" value="FLAVIN-BINDING MONOOXYGENASE-LIKE PROTEIN (AFU_ORTHOLOGUE AFUA_4G09220)"/>
    <property type="match status" value="1"/>
</dbReference>
<sequence length="581" mass="63690">MDPSFKRTPRVPIETIPGTLPIASVSEDVDHAGVAAEGLKMLTSLTRENLTKESIWRDQWALTGTSRTFSGPSQVFAAWKELAATRKPDNFSLIPNTSRITASLPDSAWVQASFAFTLEGAPACLCSGFIGLVPDNAGGWKIWMLSTILETFKGYPNPDTPPPQPSASTHTNGVNGFSDEYSYDCVVVGGGMAGLSVAGRLKAMNVSSVTLERNAHIGDNWLMRYDSTKSHLPFSRTFSAEDGYFLTSSKIAQGFQRYVKTYGINVWGSSDLKTASWNAQKKLWNLQVERQNPSCTVIINTPHVVLCLGAGGQVSKMPTIPNREAFGGIVMHSKDYKSSNAWSGKNGVVVGSANTAHDVAFDMVESHLRTVTMIQRNPTALYNDFIPVEVADKIYFGLPLSISRQILLKVIRNEVDKHSERYDSLERAGFKLDRYCDPQEYISVRLGGHHIDVGAGKKITSGQIKMKSDAAIKQYTPTGLEFADGSHLDVDVIVFCTGFEGNMRESATEIFGSEVANGLEDFFGVDAEGEILGAWRRQGYPGIWYNGGTIVNARYYSRFIALQIKADLEGMPLPLYKKTPA</sequence>
<keyword evidence="3" id="KW-0503">Monooxygenase</keyword>
<evidence type="ECO:0000259" key="2">
    <source>
        <dbReference type="Pfam" id="PF07992"/>
    </source>
</evidence>
<dbReference type="PANTHER" id="PTHR43539">
    <property type="entry name" value="FLAVIN-BINDING MONOOXYGENASE-LIKE PROTEIN (AFU_ORTHOLOGUE AFUA_4G09220)"/>
    <property type="match status" value="1"/>
</dbReference>
<dbReference type="Proteomes" id="UP000785200">
    <property type="component" value="Unassembled WGS sequence"/>
</dbReference>
<evidence type="ECO:0000313" key="3">
    <source>
        <dbReference type="EMBL" id="KAG0645380.1"/>
    </source>
</evidence>
<dbReference type="GO" id="GO:0004497">
    <property type="term" value="F:monooxygenase activity"/>
    <property type="evidence" value="ECO:0007669"/>
    <property type="project" value="UniProtKB-KW"/>
</dbReference>
<protein>
    <submittedName>
        <fullName evidence="3">Flavin-containing monooxygenase YUCCA3</fullName>
    </submittedName>
</protein>
<dbReference type="InterPro" id="IPR036188">
    <property type="entry name" value="FAD/NAD-bd_sf"/>
</dbReference>
<dbReference type="GO" id="GO:0050660">
    <property type="term" value="F:flavin adenine dinucleotide binding"/>
    <property type="evidence" value="ECO:0007669"/>
    <property type="project" value="TreeGrafter"/>
</dbReference>
<evidence type="ECO:0000256" key="1">
    <source>
        <dbReference type="ARBA" id="ARBA00023002"/>
    </source>
</evidence>
<dbReference type="InterPro" id="IPR023753">
    <property type="entry name" value="FAD/NAD-binding_dom"/>
</dbReference>
<name>A0A9P6VDN9_9HELO</name>